<feature type="compositionally biased region" description="Low complexity" evidence="8">
    <location>
        <begin position="26"/>
        <end position="36"/>
    </location>
</feature>
<feature type="region of interest" description="Disordered" evidence="8">
    <location>
        <begin position="1"/>
        <end position="36"/>
    </location>
</feature>
<protein>
    <submittedName>
        <fullName evidence="9">DUF159-domain-containing protein</fullName>
    </submittedName>
</protein>
<evidence type="ECO:0000256" key="8">
    <source>
        <dbReference type="SAM" id="MobiDB-lite"/>
    </source>
</evidence>
<dbReference type="InterPro" id="IPR003738">
    <property type="entry name" value="SRAP"/>
</dbReference>
<evidence type="ECO:0000256" key="5">
    <source>
        <dbReference type="ARBA" id="ARBA00023124"/>
    </source>
</evidence>
<dbReference type="PANTHER" id="PTHR13604:SF0">
    <property type="entry name" value="ABASIC SITE PROCESSING PROTEIN HMCES"/>
    <property type="match status" value="1"/>
</dbReference>
<comment type="similarity">
    <text evidence="1">Belongs to the SOS response-associated peptidase family.</text>
</comment>
<dbReference type="Gene3D" id="3.90.1680.10">
    <property type="entry name" value="SOS response associated peptidase-like"/>
    <property type="match status" value="1"/>
</dbReference>
<dbReference type="OrthoDB" id="2111841at2759"/>
<feature type="region of interest" description="Disordered" evidence="8">
    <location>
        <begin position="233"/>
        <end position="334"/>
    </location>
</feature>
<dbReference type="Proteomes" id="UP000053927">
    <property type="component" value="Unassembled WGS sequence"/>
</dbReference>
<dbReference type="GeneID" id="18806437"/>
<evidence type="ECO:0000256" key="4">
    <source>
        <dbReference type="ARBA" id="ARBA00022801"/>
    </source>
</evidence>
<dbReference type="PANTHER" id="PTHR13604">
    <property type="entry name" value="DC12-RELATED"/>
    <property type="match status" value="1"/>
</dbReference>
<keyword evidence="6" id="KW-0238">DNA-binding</keyword>
<dbReference type="RefSeq" id="XP_007310653.1">
    <property type="nucleotide sequence ID" value="XM_007310591.1"/>
</dbReference>
<evidence type="ECO:0000256" key="2">
    <source>
        <dbReference type="ARBA" id="ARBA00022670"/>
    </source>
</evidence>
<dbReference type="GO" id="GO:0006508">
    <property type="term" value="P:proteolysis"/>
    <property type="evidence" value="ECO:0007669"/>
    <property type="project" value="UniProtKB-KW"/>
</dbReference>
<evidence type="ECO:0000256" key="1">
    <source>
        <dbReference type="ARBA" id="ARBA00008136"/>
    </source>
</evidence>
<dbReference type="GO" id="GO:0016829">
    <property type="term" value="F:lyase activity"/>
    <property type="evidence" value="ECO:0007669"/>
    <property type="project" value="UniProtKB-KW"/>
</dbReference>
<dbReference type="InterPro" id="IPR036590">
    <property type="entry name" value="SRAP-like"/>
</dbReference>
<dbReference type="eggNOG" id="KOG2618">
    <property type="taxonomic scope" value="Eukaryota"/>
</dbReference>
<feature type="non-terminal residue" evidence="9">
    <location>
        <position position="1"/>
    </location>
</feature>
<sequence>RYNVAPRSQAPVIRRAGVAQNAAAGPSSSTPSRPEYSSESLVLHTMKWGLVPHWSKTEPPQLNTINARSENLMDGGSMWDSIKGKKRCVVVAQGYYEWLKKGKERLPHFTRPKDKRLMLLAGLYDCATLEGQSEPLWTFTIVTTAANKEFEWLHDRQPVILSSDVAVRTWLDTSAQSWSSELSALLNPYNDPDCPLECYAVPKEVGKVGTESPSFIEPVAKRKDGIEAMFSKQTATGAPSKSPHDVKPSVVSPAKNKRKHETESGSPQKKTKVSHAHADATGASTYGLKEEDRDSDIEIISPPHNSQVNTCSLRSDSGTDPLFRPQAKAHARLQ</sequence>
<keyword evidence="5" id="KW-0190">Covalent protein-DNA linkage</keyword>
<dbReference type="GO" id="GO:0003697">
    <property type="term" value="F:single-stranded DNA binding"/>
    <property type="evidence" value="ECO:0007669"/>
    <property type="project" value="InterPro"/>
</dbReference>
<keyword evidence="4" id="KW-0378">Hydrolase</keyword>
<evidence type="ECO:0000313" key="10">
    <source>
        <dbReference type="Proteomes" id="UP000053927"/>
    </source>
</evidence>
<dbReference type="GO" id="GO:0008233">
    <property type="term" value="F:peptidase activity"/>
    <property type="evidence" value="ECO:0007669"/>
    <property type="project" value="UniProtKB-KW"/>
</dbReference>
<evidence type="ECO:0000256" key="6">
    <source>
        <dbReference type="ARBA" id="ARBA00023125"/>
    </source>
</evidence>
<proteinExistence type="inferred from homology"/>
<name>R7RZ43_STEHR</name>
<evidence type="ECO:0000256" key="7">
    <source>
        <dbReference type="ARBA" id="ARBA00023239"/>
    </source>
</evidence>
<keyword evidence="10" id="KW-1185">Reference proteome</keyword>
<evidence type="ECO:0000313" key="9">
    <source>
        <dbReference type="EMBL" id="EIM80103.1"/>
    </source>
</evidence>
<keyword evidence="7" id="KW-0456">Lyase</keyword>
<dbReference type="EMBL" id="JH687399">
    <property type="protein sequence ID" value="EIM80103.1"/>
    <property type="molecule type" value="Genomic_DNA"/>
</dbReference>
<dbReference type="OMA" id="MPCVLEP"/>
<keyword evidence="2" id="KW-0645">Protease</keyword>
<evidence type="ECO:0000256" key="3">
    <source>
        <dbReference type="ARBA" id="ARBA00022763"/>
    </source>
</evidence>
<organism evidence="9 10">
    <name type="scientific">Stereum hirsutum (strain FP-91666)</name>
    <name type="common">White-rot fungus</name>
    <dbReference type="NCBI Taxonomy" id="721885"/>
    <lineage>
        <taxon>Eukaryota</taxon>
        <taxon>Fungi</taxon>
        <taxon>Dikarya</taxon>
        <taxon>Basidiomycota</taxon>
        <taxon>Agaricomycotina</taxon>
        <taxon>Agaricomycetes</taxon>
        <taxon>Russulales</taxon>
        <taxon>Stereaceae</taxon>
        <taxon>Stereum</taxon>
    </lineage>
</organism>
<reference evidence="10" key="1">
    <citation type="journal article" date="2012" name="Science">
        <title>The Paleozoic origin of enzymatic lignin decomposition reconstructed from 31 fungal genomes.</title>
        <authorList>
            <person name="Floudas D."/>
            <person name="Binder M."/>
            <person name="Riley R."/>
            <person name="Barry K."/>
            <person name="Blanchette R.A."/>
            <person name="Henrissat B."/>
            <person name="Martinez A.T."/>
            <person name="Otillar R."/>
            <person name="Spatafora J.W."/>
            <person name="Yadav J.S."/>
            <person name="Aerts A."/>
            <person name="Benoit I."/>
            <person name="Boyd A."/>
            <person name="Carlson A."/>
            <person name="Copeland A."/>
            <person name="Coutinho P.M."/>
            <person name="de Vries R.P."/>
            <person name="Ferreira P."/>
            <person name="Findley K."/>
            <person name="Foster B."/>
            <person name="Gaskell J."/>
            <person name="Glotzer D."/>
            <person name="Gorecki P."/>
            <person name="Heitman J."/>
            <person name="Hesse C."/>
            <person name="Hori C."/>
            <person name="Igarashi K."/>
            <person name="Jurgens J.A."/>
            <person name="Kallen N."/>
            <person name="Kersten P."/>
            <person name="Kohler A."/>
            <person name="Kuees U."/>
            <person name="Kumar T.K.A."/>
            <person name="Kuo A."/>
            <person name="LaButti K."/>
            <person name="Larrondo L.F."/>
            <person name="Lindquist E."/>
            <person name="Ling A."/>
            <person name="Lombard V."/>
            <person name="Lucas S."/>
            <person name="Lundell T."/>
            <person name="Martin R."/>
            <person name="McLaughlin D.J."/>
            <person name="Morgenstern I."/>
            <person name="Morin E."/>
            <person name="Murat C."/>
            <person name="Nagy L.G."/>
            <person name="Nolan M."/>
            <person name="Ohm R.A."/>
            <person name="Patyshakuliyeva A."/>
            <person name="Rokas A."/>
            <person name="Ruiz-Duenas F.J."/>
            <person name="Sabat G."/>
            <person name="Salamov A."/>
            <person name="Samejima M."/>
            <person name="Schmutz J."/>
            <person name="Slot J.C."/>
            <person name="St John F."/>
            <person name="Stenlid J."/>
            <person name="Sun H."/>
            <person name="Sun S."/>
            <person name="Syed K."/>
            <person name="Tsang A."/>
            <person name="Wiebenga A."/>
            <person name="Young D."/>
            <person name="Pisabarro A."/>
            <person name="Eastwood D.C."/>
            <person name="Martin F."/>
            <person name="Cullen D."/>
            <person name="Grigoriev I.V."/>
            <person name="Hibbett D.S."/>
        </authorList>
    </citation>
    <scope>NUCLEOTIDE SEQUENCE [LARGE SCALE GENOMIC DNA]</scope>
    <source>
        <strain evidence="10">FP-91666</strain>
    </source>
</reference>
<dbReference type="AlphaFoldDB" id="R7RZ43"/>
<dbReference type="SUPFAM" id="SSF143081">
    <property type="entry name" value="BB1717-like"/>
    <property type="match status" value="1"/>
</dbReference>
<dbReference type="GO" id="GO:0106300">
    <property type="term" value="P:protein-DNA covalent cross-linking repair"/>
    <property type="evidence" value="ECO:0007669"/>
    <property type="project" value="InterPro"/>
</dbReference>
<keyword evidence="3" id="KW-0227">DNA damage</keyword>
<feature type="compositionally biased region" description="Polar residues" evidence="8">
    <location>
        <begin position="303"/>
        <end position="318"/>
    </location>
</feature>
<dbReference type="KEGG" id="shs:STEHIDRAFT_68490"/>
<accession>R7RZ43</accession>
<dbReference type="Pfam" id="PF02586">
    <property type="entry name" value="SRAP"/>
    <property type="match status" value="1"/>
</dbReference>
<gene>
    <name evidence="9" type="ORF">STEHIDRAFT_68490</name>
</gene>